<dbReference type="InterPro" id="IPR050369">
    <property type="entry name" value="RBOH/FRE"/>
</dbReference>
<dbReference type="SFLD" id="SFLDS00052">
    <property type="entry name" value="Ferric_Reductase_Domain"/>
    <property type="match status" value="1"/>
</dbReference>
<protein>
    <submittedName>
        <fullName evidence="12">NADPH oxidase 1</fullName>
    </submittedName>
</protein>
<evidence type="ECO:0000256" key="9">
    <source>
        <dbReference type="ARBA" id="ARBA00049908"/>
    </source>
</evidence>
<dbReference type="SFLD" id="SFLDG01169">
    <property type="entry name" value="NADPH_oxidase_subgroup_(NOX)"/>
    <property type="match status" value="1"/>
</dbReference>
<dbReference type="GO" id="GO:0042554">
    <property type="term" value="P:superoxide anion generation"/>
    <property type="evidence" value="ECO:0007669"/>
    <property type="project" value="TreeGrafter"/>
</dbReference>
<dbReference type="Pfam" id="PF08022">
    <property type="entry name" value="FAD_binding_8"/>
    <property type="match status" value="1"/>
</dbReference>
<reference evidence="13" key="1">
    <citation type="submission" date="2018-06" db="EMBL/GenBank/DDBJ databases">
        <title>Genome assembly of Danube salmon.</title>
        <authorList>
            <person name="Macqueen D.J."/>
            <person name="Gundappa M.K."/>
        </authorList>
    </citation>
    <scope>NUCLEOTIDE SEQUENCE [LARGE SCALE GENOMIC DNA]</scope>
</reference>
<evidence type="ECO:0000256" key="6">
    <source>
        <dbReference type="ARBA" id="ARBA00023002"/>
    </source>
</evidence>
<keyword evidence="13" id="KW-1185">Reference proteome</keyword>
<dbReference type="FunFam" id="2.40.30.10:FF:000217">
    <property type="entry name" value="NADPH oxidase 1"/>
    <property type="match status" value="1"/>
</dbReference>
<feature type="transmembrane region" description="Helical" evidence="10">
    <location>
        <begin position="105"/>
        <end position="126"/>
    </location>
</feature>
<evidence type="ECO:0000256" key="1">
    <source>
        <dbReference type="ARBA" id="ARBA00004141"/>
    </source>
</evidence>
<dbReference type="PRINTS" id="PR00466">
    <property type="entry name" value="GP91PHOX"/>
</dbReference>
<dbReference type="SFLD" id="SFLDG01168">
    <property type="entry name" value="Ferric_reductase_subgroup_(FRE"/>
    <property type="match status" value="1"/>
</dbReference>
<keyword evidence="3 10" id="KW-0812">Transmembrane</keyword>
<dbReference type="InterPro" id="IPR013130">
    <property type="entry name" value="Fe3_Rdtase_TM_dom"/>
</dbReference>
<sequence>MITSSLRKCNFMDYFLGITLTTDLKWVGFEQVHCIKTTGNCLKTSSGGWRKSFKMGNWIINHGLAYFILVVWMAINIFLFVWFYFLYDLGDRFFYTRHLLGSALAWARAPAAVLNFNCLLILLPVCRNLLSLVRGSFVCCGRTMRKQLDKNISFHKLVAYMIGLMTAVHIVAHLLNVERYYNSWHGEYDALSMALSRLNDSGNTTYLNPIRSNTTTPNLLVFTTIAGITGVIITLALILMITSSMEVIRRSYFEVFWFTHHLFIVFFAGLVFHGAGRIVRGQTNANPPYNITFCKDHIEDWGKNKMCPVPQFAGGFPQTWMWVIGPMVLYVCERLLRFIRYIQAVKYRKIVIRPSKVLELQLVKNGFKMDVGQYVFLNCPAISQLEWHPFTMTSAPEEDFFSVHIRSVGDWTQKLISIVEHLPEGAQGPKMGVDGPFGTASEDVFDYEVAMLVGAGIGVTPFASVLKSIWYKFKDSNPELRTRKIYFYWLCRETHAFEWFADLLQVLEREMEERGMGDFLTYKLYLTGWDQSHATHVMVHADADTDVVTGLKQKTNYGRPNWDKEFEQVCKENPTSVVGTFLCGPVVLATVLSKKCVKYTDMDPRKTKFYFNKENF</sequence>
<proteinExistence type="predicted"/>
<dbReference type="Ensembl" id="ENSHHUT00000067257.1">
    <property type="protein sequence ID" value="ENSHHUP00000065048.1"/>
    <property type="gene ID" value="ENSHHUG00000038411.1"/>
</dbReference>
<dbReference type="STRING" id="62062.ENSHHUP00000065048"/>
<dbReference type="GO" id="GO:0043020">
    <property type="term" value="C:NADPH oxidase complex"/>
    <property type="evidence" value="ECO:0007669"/>
    <property type="project" value="TreeGrafter"/>
</dbReference>
<evidence type="ECO:0000256" key="4">
    <source>
        <dbReference type="ARBA" id="ARBA00022723"/>
    </source>
</evidence>
<dbReference type="FunFam" id="3.40.50.80:FF:000004">
    <property type="entry name" value="NADPH oxidase isoform 2"/>
    <property type="match status" value="1"/>
</dbReference>
<feature type="domain" description="FAD-binding FR-type" evidence="11">
    <location>
        <begin position="337"/>
        <end position="443"/>
    </location>
</feature>
<dbReference type="InterPro" id="IPR017927">
    <property type="entry name" value="FAD-bd_FR_type"/>
</dbReference>
<evidence type="ECO:0000256" key="5">
    <source>
        <dbReference type="ARBA" id="ARBA00022989"/>
    </source>
</evidence>
<feature type="transmembrane region" description="Helical" evidence="10">
    <location>
        <begin position="64"/>
        <end position="85"/>
    </location>
</feature>
<dbReference type="Pfam" id="PF08030">
    <property type="entry name" value="NAD_binding_6"/>
    <property type="match status" value="1"/>
</dbReference>
<dbReference type="PANTHER" id="PTHR11972:SF203">
    <property type="entry name" value="NADPH OXIDASE 1"/>
    <property type="match status" value="1"/>
</dbReference>
<feature type="transmembrane region" description="Helical" evidence="10">
    <location>
        <begin position="154"/>
        <end position="175"/>
    </location>
</feature>
<evidence type="ECO:0000313" key="13">
    <source>
        <dbReference type="Proteomes" id="UP000314982"/>
    </source>
</evidence>
<dbReference type="Pfam" id="PF01794">
    <property type="entry name" value="Ferric_reduct"/>
    <property type="match status" value="1"/>
</dbReference>
<reference evidence="12" key="2">
    <citation type="submission" date="2025-08" db="UniProtKB">
        <authorList>
            <consortium name="Ensembl"/>
        </authorList>
    </citation>
    <scope>IDENTIFICATION</scope>
</reference>
<dbReference type="InterPro" id="IPR013121">
    <property type="entry name" value="Fe_red_NAD-bd_6"/>
</dbReference>
<keyword evidence="4" id="KW-0479">Metal-binding</keyword>
<reference evidence="12" key="3">
    <citation type="submission" date="2025-09" db="UniProtKB">
        <authorList>
            <consortium name="Ensembl"/>
        </authorList>
    </citation>
    <scope>IDENTIFICATION</scope>
</reference>
<evidence type="ECO:0000256" key="3">
    <source>
        <dbReference type="ARBA" id="ARBA00022692"/>
    </source>
</evidence>
<evidence type="ECO:0000313" key="12">
    <source>
        <dbReference type="Ensembl" id="ENSHHUP00000065048.1"/>
    </source>
</evidence>
<organism evidence="12 13">
    <name type="scientific">Hucho hucho</name>
    <name type="common">huchen</name>
    <dbReference type="NCBI Taxonomy" id="62062"/>
    <lineage>
        <taxon>Eukaryota</taxon>
        <taxon>Metazoa</taxon>
        <taxon>Chordata</taxon>
        <taxon>Craniata</taxon>
        <taxon>Vertebrata</taxon>
        <taxon>Euteleostomi</taxon>
        <taxon>Actinopterygii</taxon>
        <taxon>Neopterygii</taxon>
        <taxon>Teleostei</taxon>
        <taxon>Protacanthopterygii</taxon>
        <taxon>Salmoniformes</taxon>
        <taxon>Salmonidae</taxon>
        <taxon>Salmoninae</taxon>
        <taxon>Hucho</taxon>
    </lineage>
</organism>
<dbReference type="GO" id="GO:0016175">
    <property type="term" value="F:superoxide-generating NAD(P)H oxidase activity"/>
    <property type="evidence" value="ECO:0007669"/>
    <property type="project" value="TreeGrafter"/>
</dbReference>
<dbReference type="AlphaFoldDB" id="A0A4W5PS66"/>
<keyword evidence="5 10" id="KW-1133">Transmembrane helix</keyword>
<evidence type="ECO:0000256" key="7">
    <source>
        <dbReference type="ARBA" id="ARBA00023004"/>
    </source>
</evidence>
<dbReference type="InterPro" id="IPR017938">
    <property type="entry name" value="Riboflavin_synthase-like_b-brl"/>
</dbReference>
<comment type="subcellular location">
    <subcellularLocation>
        <location evidence="1">Membrane</location>
        <topology evidence="1">Multi-pass membrane protein</topology>
    </subcellularLocation>
</comment>
<dbReference type="InterPro" id="IPR039261">
    <property type="entry name" value="FNR_nucleotide-bd"/>
</dbReference>
<comment type="catalytic activity">
    <reaction evidence="9">
        <text>NADPH + 2 O2 = 2 superoxide + NADP(+) + H(+)</text>
        <dbReference type="Rhea" id="RHEA:63180"/>
        <dbReference type="ChEBI" id="CHEBI:15378"/>
        <dbReference type="ChEBI" id="CHEBI:15379"/>
        <dbReference type="ChEBI" id="CHEBI:18421"/>
        <dbReference type="ChEBI" id="CHEBI:57783"/>
        <dbReference type="ChEBI" id="CHEBI:58349"/>
    </reaction>
</comment>
<name>A0A4W5PS66_9TELE</name>
<dbReference type="SUPFAM" id="SSF63380">
    <property type="entry name" value="Riboflavin synthase domain-like"/>
    <property type="match status" value="1"/>
</dbReference>
<dbReference type="Proteomes" id="UP000314982">
    <property type="component" value="Unassembled WGS sequence"/>
</dbReference>
<dbReference type="GeneTree" id="ENSGT00940000165729"/>
<evidence type="ECO:0000256" key="10">
    <source>
        <dbReference type="SAM" id="Phobius"/>
    </source>
</evidence>
<evidence type="ECO:0000256" key="8">
    <source>
        <dbReference type="ARBA" id="ARBA00023136"/>
    </source>
</evidence>
<evidence type="ECO:0000256" key="2">
    <source>
        <dbReference type="ARBA" id="ARBA00022617"/>
    </source>
</evidence>
<dbReference type="InterPro" id="IPR013112">
    <property type="entry name" value="FAD-bd_8"/>
</dbReference>
<feature type="transmembrane region" description="Helical" evidence="10">
    <location>
        <begin position="252"/>
        <end position="272"/>
    </location>
</feature>
<keyword evidence="8 10" id="KW-0472">Membrane</keyword>
<dbReference type="PANTHER" id="PTHR11972">
    <property type="entry name" value="NADPH OXIDASE"/>
    <property type="match status" value="1"/>
</dbReference>
<dbReference type="CDD" id="cd06186">
    <property type="entry name" value="NOX_Duox_like_FAD_NADP"/>
    <property type="match status" value="1"/>
</dbReference>
<keyword evidence="2" id="KW-0349">Heme</keyword>
<keyword evidence="7" id="KW-0408">Iron</keyword>
<accession>A0A4W5PS66</accession>
<dbReference type="PROSITE" id="PS51384">
    <property type="entry name" value="FAD_FR"/>
    <property type="match status" value="1"/>
</dbReference>
<dbReference type="SUPFAM" id="SSF52343">
    <property type="entry name" value="Ferredoxin reductase-like, C-terminal NADP-linked domain"/>
    <property type="match status" value="1"/>
</dbReference>
<dbReference type="GO" id="GO:0006952">
    <property type="term" value="P:defense response"/>
    <property type="evidence" value="ECO:0007669"/>
    <property type="project" value="TreeGrafter"/>
</dbReference>
<evidence type="ECO:0000259" key="11">
    <source>
        <dbReference type="PROSITE" id="PS51384"/>
    </source>
</evidence>
<dbReference type="GO" id="GO:0046872">
    <property type="term" value="F:metal ion binding"/>
    <property type="evidence" value="ECO:0007669"/>
    <property type="project" value="UniProtKB-KW"/>
</dbReference>
<keyword evidence="6" id="KW-0560">Oxidoreductase</keyword>
<dbReference type="Gene3D" id="2.40.30.10">
    <property type="entry name" value="Translation factors"/>
    <property type="match status" value="1"/>
</dbReference>
<feature type="transmembrane region" description="Helical" evidence="10">
    <location>
        <begin position="219"/>
        <end position="240"/>
    </location>
</feature>
<dbReference type="Gene3D" id="3.40.50.80">
    <property type="entry name" value="Nucleotide-binding domain of ferredoxin-NADP reductase (FNR) module"/>
    <property type="match status" value="1"/>
</dbReference>
<dbReference type="InterPro" id="IPR000778">
    <property type="entry name" value="Cyt_b245_heavy_chain"/>
</dbReference>